<dbReference type="PATRIC" id="fig|1321818.3.peg.2051"/>
<keyword evidence="4" id="KW-1185">Reference proteome</keyword>
<feature type="transmembrane region" description="Helical" evidence="1">
    <location>
        <begin position="38"/>
        <end position="59"/>
    </location>
</feature>
<reference evidence="3 4" key="1">
    <citation type="submission" date="2013-08" db="EMBL/GenBank/DDBJ databases">
        <authorList>
            <person name="Weinstock G."/>
            <person name="Sodergren E."/>
            <person name="Wylie T."/>
            <person name="Fulton L."/>
            <person name="Fulton R."/>
            <person name="Fronick C."/>
            <person name="O'Laughlin M."/>
            <person name="Godfrey J."/>
            <person name="Miner T."/>
            <person name="Herter B."/>
            <person name="Appelbaum E."/>
            <person name="Cordes M."/>
            <person name="Lek S."/>
            <person name="Wollam A."/>
            <person name="Pepin K.H."/>
            <person name="Palsikar V.B."/>
            <person name="Mitreva M."/>
            <person name="Wilson R.K."/>
        </authorList>
    </citation>
    <scope>NUCLEOTIDE SEQUENCE [LARGE SCALE GENOMIC DNA]</scope>
    <source>
        <strain evidence="3 4">F0542</strain>
    </source>
</reference>
<dbReference type="HOGENOM" id="CLU_051474_2_0_11"/>
<dbReference type="AlphaFoldDB" id="U1QK67"/>
<dbReference type="InterPro" id="IPR014729">
    <property type="entry name" value="Rossmann-like_a/b/a_fold"/>
</dbReference>
<evidence type="ECO:0000256" key="1">
    <source>
        <dbReference type="SAM" id="Phobius"/>
    </source>
</evidence>
<protein>
    <recommendedName>
        <fullName evidence="2">DUF218 domain-containing protein</fullName>
    </recommendedName>
</protein>
<name>U1QK67_9ACTO</name>
<dbReference type="InterPro" id="IPR051599">
    <property type="entry name" value="Cell_Envelope_Assoc"/>
</dbReference>
<evidence type="ECO:0000259" key="2">
    <source>
        <dbReference type="Pfam" id="PF02698"/>
    </source>
</evidence>
<keyword evidence="1" id="KW-0812">Transmembrane</keyword>
<dbReference type="Gene3D" id="3.40.50.620">
    <property type="entry name" value="HUPs"/>
    <property type="match status" value="1"/>
</dbReference>
<comment type="caution">
    <text evidence="3">The sequence shown here is derived from an EMBL/GenBank/DDBJ whole genome shotgun (WGS) entry which is preliminary data.</text>
</comment>
<feature type="transmembrane region" description="Helical" evidence="1">
    <location>
        <begin position="71"/>
        <end position="92"/>
    </location>
</feature>
<dbReference type="GO" id="GO:0005886">
    <property type="term" value="C:plasma membrane"/>
    <property type="evidence" value="ECO:0007669"/>
    <property type="project" value="TreeGrafter"/>
</dbReference>
<feature type="transmembrane region" description="Helical" evidence="1">
    <location>
        <begin position="128"/>
        <end position="151"/>
    </location>
</feature>
<dbReference type="GO" id="GO:0000270">
    <property type="term" value="P:peptidoglycan metabolic process"/>
    <property type="evidence" value="ECO:0007669"/>
    <property type="project" value="TreeGrafter"/>
</dbReference>
<feature type="transmembrane region" description="Helical" evidence="1">
    <location>
        <begin position="328"/>
        <end position="347"/>
    </location>
</feature>
<proteinExistence type="predicted"/>
<evidence type="ECO:0000313" key="4">
    <source>
        <dbReference type="Proteomes" id="UP000016536"/>
    </source>
</evidence>
<accession>U1QK67</accession>
<gene>
    <name evidence="3" type="ORF">HMPREF1979_02451</name>
</gene>
<dbReference type="GO" id="GO:0043164">
    <property type="term" value="P:Gram-negative-bacterium-type cell wall biogenesis"/>
    <property type="evidence" value="ECO:0007669"/>
    <property type="project" value="TreeGrafter"/>
</dbReference>
<dbReference type="RefSeq" id="WP_021609106.1">
    <property type="nucleotide sequence ID" value="NZ_KE951948.1"/>
</dbReference>
<dbReference type="PANTHER" id="PTHR30336">
    <property type="entry name" value="INNER MEMBRANE PROTEIN, PROBABLE PERMEASE"/>
    <property type="match status" value="1"/>
</dbReference>
<keyword evidence="1" id="KW-0472">Membrane</keyword>
<dbReference type="EMBL" id="AWSE01000162">
    <property type="protein sequence ID" value="ERH22556.1"/>
    <property type="molecule type" value="Genomic_DNA"/>
</dbReference>
<organism evidence="3 4">
    <name type="scientific">Actinomyces johnsonii F0542</name>
    <dbReference type="NCBI Taxonomy" id="1321818"/>
    <lineage>
        <taxon>Bacteria</taxon>
        <taxon>Bacillati</taxon>
        <taxon>Actinomycetota</taxon>
        <taxon>Actinomycetes</taxon>
        <taxon>Actinomycetales</taxon>
        <taxon>Actinomycetaceae</taxon>
        <taxon>Actinomyces</taxon>
    </lineage>
</organism>
<dbReference type="CDD" id="cd06259">
    <property type="entry name" value="YdcF-like"/>
    <property type="match status" value="1"/>
</dbReference>
<dbReference type="Pfam" id="PF02698">
    <property type="entry name" value="DUF218"/>
    <property type="match status" value="1"/>
</dbReference>
<feature type="transmembrane region" description="Helical" evidence="1">
    <location>
        <begin position="6"/>
        <end position="26"/>
    </location>
</feature>
<dbReference type="InterPro" id="IPR003848">
    <property type="entry name" value="DUF218"/>
</dbReference>
<dbReference type="Proteomes" id="UP000016536">
    <property type="component" value="Unassembled WGS sequence"/>
</dbReference>
<sequence>MSTPWFLPAPLIDIAALALWWVLLAISRRRDNRRLRNGILFLLLVGSAARALLHLTSLIPTLKLPVGLGSVAFFLLIALMPFLLMFNGVVLIRREGRRLSNLLCLAAGLALIATPVAAVVLVATVNPWALLLAALMFCACAYLGVFLLIFLGQTVVQRIWGGRRTVPHPDVVVVHGAGLINGRVGPLLGSRITGGIKAWRDEDALRPGVPLLVMSGGQGPDEPVSEARAMADYAIARGIPSGQILLEDRSTTTRTNITCTRDLLAEHGMVDPQVLLVTSSFHAVRTAILASDMGVPWAVAPSRTAWFYIVNAWLREYIAVLTYRRRPALVCAAVAGVFAVPYALLILSTQTGLIG</sequence>
<feature type="transmembrane region" description="Helical" evidence="1">
    <location>
        <begin position="99"/>
        <end position="122"/>
    </location>
</feature>
<evidence type="ECO:0000313" key="3">
    <source>
        <dbReference type="EMBL" id="ERH22556.1"/>
    </source>
</evidence>
<dbReference type="PANTHER" id="PTHR30336:SF4">
    <property type="entry name" value="ENVELOPE BIOGENESIS FACTOR ELYC"/>
    <property type="match status" value="1"/>
</dbReference>
<feature type="domain" description="DUF218" evidence="2">
    <location>
        <begin position="170"/>
        <end position="319"/>
    </location>
</feature>
<keyword evidence="1" id="KW-1133">Transmembrane helix</keyword>